<name>A0ABD0AMQ4_LIMFE</name>
<reference evidence="1 2" key="1">
    <citation type="submission" date="2021-01" db="EMBL/GenBank/DDBJ databases">
        <title>Development of a method for detection of lactic acid bacteria that cause putrefactive shochu mash.</title>
        <authorList>
            <person name="Takashita H."/>
            <person name="Fujihara E."/>
            <person name="Takayama K."/>
            <person name="Yamamoto H."/>
            <person name="Mizutani M."/>
            <person name="Kajiwara Y."/>
        </authorList>
    </citation>
    <scope>NUCLEOTIDE SEQUENCE [LARGE SCALE GENOMIC DNA]</scope>
    <source>
        <strain evidence="1 2">01-B1</strain>
    </source>
</reference>
<protein>
    <submittedName>
        <fullName evidence="1">Uncharacterized protein</fullName>
    </submittedName>
</protein>
<sequence length="60" mass="6461">MLANGLFGPPVFVRSLTVGDGGHWGYRAPALWPFRPPWAPEETGEKARLLRSPAAGLAAF</sequence>
<proteinExistence type="predicted"/>
<gene>
    <name evidence="1" type="ORF">LF01B1_07750</name>
</gene>
<comment type="caution">
    <text evidence="1">The sequence shown here is derived from an EMBL/GenBank/DDBJ whole genome shotgun (WGS) entry which is preliminary data.</text>
</comment>
<accession>A0ABD0AMQ4</accession>
<organism evidence="1 2">
    <name type="scientific">Limosilactobacillus fermentum</name>
    <name type="common">Lactobacillus fermentum</name>
    <dbReference type="NCBI Taxonomy" id="1613"/>
    <lineage>
        <taxon>Bacteria</taxon>
        <taxon>Bacillati</taxon>
        <taxon>Bacillota</taxon>
        <taxon>Bacilli</taxon>
        <taxon>Lactobacillales</taxon>
        <taxon>Lactobacillaceae</taxon>
        <taxon>Limosilactobacillus</taxon>
    </lineage>
</organism>
<evidence type="ECO:0000313" key="2">
    <source>
        <dbReference type="Proteomes" id="UP000653631"/>
    </source>
</evidence>
<dbReference type="Proteomes" id="UP000653631">
    <property type="component" value="Unassembled WGS sequence"/>
</dbReference>
<dbReference type="AlphaFoldDB" id="A0ABD0AMQ4"/>
<evidence type="ECO:0000313" key="1">
    <source>
        <dbReference type="EMBL" id="GIC71760.1"/>
    </source>
</evidence>
<dbReference type="EMBL" id="BOLH01000006">
    <property type="protein sequence ID" value="GIC71760.1"/>
    <property type="molecule type" value="Genomic_DNA"/>
</dbReference>